<reference evidence="2 3" key="1">
    <citation type="submission" date="2019-02" db="EMBL/GenBank/DDBJ databases">
        <title>Deep-cultivation of Planctomycetes and their phenomic and genomic characterization uncovers novel biology.</title>
        <authorList>
            <person name="Wiegand S."/>
            <person name="Jogler M."/>
            <person name="Boedeker C."/>
            <person name="Pinto D."/>
            <person name="Vollmers J."/>
            <person name="Rivas-Marin E."/>
            <person name="Kohn T."/>
            <person name="Peeters S.H."/>
            <person name="Heuer A."/>
            <person name="Rast P."/>
            <person name="Oberbeckmann S."/>
            <person name="Bunk B."/>
            <person name="Jeske O."/>
            <person name="Meyerdierks A."/>
            <person name="Storesund J.E."/>
            <person name="Kallscheuer N."/>
            <person name="Luecker S."/>
            <person name="Lage O.M."/>
            <person name="Pohl T."/>
            <person name="Merkel B.J."/>
            <person name="Hornburger P."/>
            <person name="Mueller R.-W."/>
            <person name="Bruemmer F."/>
            <person name="Labrenz M."/>
            <person name="Spormann A.M."/>
            <person name="Op Den Camp H."/>
            <person name="Overmann J."/>
            <person name="Amann R."/>
            <person name="Jetten M.S.M."/>
            <person name="Mascher T."/>
            <person name="Medema M.H."/>
            <person name="Devos D.P."/>
            <person name="Kaster A.-K."/>
            <person name="Ovreas L."/>
            <person name="Rohde M."/>
            <person name="Galperin M.Y."/>
            <person name="Jogler C."/>
        </authorList>
    </citation>
    <scope>NUCLEOTIDE SEQUENCE [LARGE SCALE GENOMIC DNA]</scope>
    <source>
        <strain evidence="2 3">Q31b</strain>
    </source>
</reference>
<comment type="caution">
    <text evidence="2">The sequence shown here is derived from an EMBL/GenBank/DDBJ whole genome shotgun (WGS) entry which is preliminary data.</text>
</comment>
<feature type="region of interest" description="Disordered" evidence="1">
    <location>
        <begin position="32"/>
        <end position="60"/>
    </location>
</feature>
<evidence type="ECO:0000313" key="2">
    <source>
        <dbReference type="EMBL" id="TWU32670.1"/>
    </source>
</evidence>
<evidence type="ECO:0000313" key="3">
    <source>
        <dbReference type="Proteomes" id="UP000315471"/>
    </source>
</evidence>
<gene>
    <name evidence="2" type="ORF">Q31b_58280</name>
</gene>
<name>A0A5C6D775_9BACT</name>
<dbReference type="EMBL" id="SJPY01000019">
    <property type="protein sequence ID" value="TWU32670.1"/>
    <property type="molecule type" value="Genomic_DNA"/>
</dbReference>
<sequence length="73" mass="8302">MNLYSTQHPFYCGIGMHADPFLFAFAVSPVHDERHREGEKERPKQAAKNPDSYSEGRYAPVDKEGHLEVICPV</sequence>
<accession>A0A5C6D775</accession>
<evidence type="ECO:0000256" key="1">
    <source>
        <dbReference type="SAM" id="MobiDB-lite"/>
    </source>
</evidence>
<dbReference type="AlphaFoldDB" id="A0A5C6D775"/>
<keyword evidence="3" id="KW-1185">Reference proteome</keyword>
<protein>
    <submittedName>
        <fullName evidence="2">Uncharacterized protein</fullName>
    </submittedName>
</protein>
<feature type="compositionally biased region" description="Basic and acidic residues" evidence="1">
    <location>
        <begin position="32"/>
        <end position="44"/>
    </location>
</feature>
<proteinExistence type="predicted"/>
<dbReference type="Proteomes" id="UP000315471">
    <property type="component" value="Unassembled WGS sequence"/>
</dbReference>
<organism evidence="2 3">
    <name type="scientific">Novipirellula aureliae</name>
    <dbReference type="NCBI Taxonomy" id="2527966"/>
    <lineage>
        <taxon>Bacteria</taxon>
        <taxon>Pseudomonadati</taxon>
        <taxon>Planctomycetota</taxon>
        <taxon>Planctomycetia</taxon>
        <taxon>Pirellulales</taxon>
        <taxon>Pirellulaceae</taxon>
        <taxon>Novipirellula</taxon>
    </lineage>
</organism>